<dbReference type="FunFam" id="1.10.3720.10:FF:000001">
    <property type="entry name" value="Glycine betaine ABC transporter, permease"/>
    <property type="match status" value="1"/>
</dbReference>
<feature type="transmembrane region" description="Helical" evidence="7">
    <location>
        <begin position="216"/>
        <end position="235"/>
    </location>
</feature>
<gene>
    <name evidence="10" type="ORF">N177_1574</name>
</gene>
<sequence>MDWVFLDIGGWANAIVDYVLDNFEPALDGIADGIGFVVGGITSGLLAVPAWLLIPAIVLLALWRVGWRFAIFTAVALVLVLQMALWQQTMQTLGIVLAATFIAIAIGVPAGIAMAKSEAVATLLRPVLDLMQTMPAFVYLIPAAMFFGIGAVPGTIATVIFAMPPAVRLTNLGIRQVEREFVEAGLAFGCTDRQLLFKVQMPLALPSIMAGINQTVMLALSMVVIASMIGAGGLGNTVLTGIQRLDVGLGFEGGLAVVLLAIVLDRITQSLDRGGGFARLRSLMSRTRPGEAAASSDPATAHGQAAAAGPDEAAKRA</sequence>
<dbReference type="Gene3D" id="1.10.3720.10">
    <property type="entry name" value="MetI-like"/>
    <property type="match status" value="1"/>
</dbReference>
<dbReference type="STRING" id="631454.N177_1574"/>
<dbReference type="Proteomes" id="UP000017819">
    <property type="component" value="Unassembled WGS sequence"/>
</dbReference>
<comment type="subcellular location">
    <subcellularLocation>
        <location evidence="1 7">Cell membrane</location>
        <topology evidence="1 7">Multi-pass membrane protein</topology>
    </subcellularLocation>
</comment>
<evidence type="ECO:0000256" key="4">
    <source>
        <dbReference type="ARBA" id="ARBA00022692"/>
    </source>
</evidence>
<feature type="transmembrane region" description="Helical" evidence="7">
    <location>
        <begin position="69"/>
        <end position="87"/>
    </location>
</feature>
<feature type="transmembrane region" description="Helical" evidence="7">
    <location>
        <begin position="93"/>
        <end position="115"/>
    </location>
</feature>
<keyword evidence="4 7" id="KW-0812">Transmembrane</keyword>
<organism evidence="10 11">
    <name type="scientific">Lutibaculum baratangense AMV1</name>
    <dbReference type="NCBI Taxonomy" id="631454"/>
    <lineage>
        <taxon>Bacteria</taxon>
        <taxon>Pseudomonadati</taxon>
        <taxon>Pseudomonadota</taxon>
        <taxon>Alphaproteobacteria</taxon>
        <taxon>Hyphomicrobiales</taxon>
        <taxon>Tepidamorphaceae</taxon>
        <taxon>Lutibaculum</taxon>
    </lineage>
</organism>
<dbReference type="OrthoDB" id="9815258at2"/>
<dbReference type="SUPFAM" id="SSF161098">
    <property type="entry name" value="MetI-like"/>
    <property type="match status" value="1"/>
</dbReference>
<name>V4RHY2_9HYPH</name>
<feature type="region of interest" description="Disordered" evidence="8">
    <location>
        <begin position="288"/>
        <end position="317"/>
    </location>
</feature>
<dbReference type="AlphaFoldDB" id="V4RHY2"/>
<dbReference type="PANTHER" id="PTHR47737:SF1">
    <property type="entry name" value="GLYCINE BETAINE_PROLINE BETAINE TRANSPORT SYSTEM PERMEASE PROTEIN PROW"/>
    <property type="match status" value="1"/>
</dbReference>
<keyword evidence="11" id="KW-1185">Reference proteome</keyword>
<dbReference type="InterPro" id="IPR035906">
    <property type="entry name" value="MetI-like_sf"/>
</dbReference>
<dbReference type="GO" id="GO:0005275">
    <property type="term" value="F:amine transmembrane transporter activity"/>
    <property type="evidence" value="ECO:0007669"/>
    <property type="project" value="TreeGrafter"/>
</dbReference>
<evidence type="ECO:0000256" key="7">
    <source>
        <dbReference type="RuleBase" id="RU363032"/>
    </source>
</evidence>
<evidence type="ECO:0000256" key="6">
    <source>
        <dbReference type="ARBA" id="ARBA00023136"/>
    </source>
</evidence>
<dbReference type="GO" id="GO:0015226">
    <property type="term" value="F:carnitine transmembrane transporter activity"/>
    <property type="evidence" value="ECO:0007669"/>
    <property type="project" value="TreeGrafter"/>
</dbReference>
<accession>V4RHY2</accession>
<dbReference type="InterPro" id="IPR000515">
    <property type="entry name" value="MetI-like"/>
</dbReference>
<evidence type="ECO:0000259" key="9">
    <source>
        <dbReference type="PROSITE" id="PS50928"/>
    </source>
</evidence>
<keyword evidence="3" id="KW-1003">Cell membrane</keyword>
<dbReference type="PROSITE" id="PS50928">
    <property type="entry name" value="ABC_TM1"/>
    <property type="match status" value="1"/>
</dbReference>
<dbReference type="GO" id="GO:0031460">
    <property type="term" value="P:glycine betaine transport"/>
    <property type="evidence" value="ECO:0007669"/>
    <property type="project" value="TreeGrafter"/>
</dbReference>
<dbReference type="GO" id="GO:0015871">
    <property type="term" value="P:choline transport"/>
    <property type="evidence" value="ECO:0007669"/>
    <property type="project" value="TreeGrafter"/>
</dbReference>
<dbReference type="CDD" id="cd06261">
    <property type="entry name" value="TM_PBP2"/>
    <property type="match status" value="1"/>
</dbReference>
<feature type="transmembrane region" description="Helical" evidence="7">
    <location>
        <begin position="136"/>
        <end position="163"/>
    </location>
</feature>
<dbReference type="PATRIC" id="fig|631454.5.peg.1555"/>
<evidence type="ECO:0000256" key="2">
    <source>
        <dbReference type="ARBA" id="ARBA00022448"/>
    </source>
</evidence>
<comment type="similarity">
    <text evidence="7">Belongs to the binding-protein-dependent transport system permease family.</text>
</comment>
<keyword evidence="5 7" id="KW-1133">Transmembrane helix</keyword>
<dbReference type="eggNOG" id="COG4176">
    <property type="taxonomic scope" value="Bacteria"/>
</dbReference>
<feature type="domain" description="ABC transmembrane type-1" evidence="9">
    <location>
        <begin position="89"/>
        <end position="268"/>
    </location>
</feature>
<dbReference type="GO" id="GO:0043190">
    <property type="term" value="C:ATP-binding cassette (ABC) transporter complex"/>
    <property type="evidence" value="ECO:0007669"/>
    <property type="project" value="TreeGrafter"/>
</dbReference>
<feature type="compositionally biased region" description="Low complexity" evidence="8">
    <location>
        <begin position="299"/>
        <end position="311"/>
    </location>
</feature>
<protein>
    <submittedName>
        <fullName evidence="10">L-proline glycine betaine ABC transport system permease protein ProW</fullName>
    </submittedName>
</protein>
<comment type="caution">
    <text evidence="10">The sequence shown here is derived from an EMBL/GenBank/DDBJ whole genome shotgun (WGS) entry which is preliminary data.</text>
</comment>
<dbReference type="Pfam" id="PF00528">
    <property type="entry name" value="BPD_transp_1"/>
    <property type="match status" value="1"/>
</dbReference>
<proteinExistence type="inferred from homology"/>
<evidence type="ECO:0000313" key="10">
    <source>
        <dbReference type="EMBL" id="ESR25741.1"/>
    </source>
</evidence>
<evidence type="ECO:0000313" key="11">
    <source>
        <dbReference type="Proteomes" id="UP000017819"/>
    </source>
</evidence>
<evidence type="ECO:0000256" key="5">
    <source>
        <dbReference type="ARBA" id="ARBA00022989"/>
    </source>
</evidence>
<reference evidence="10 11" key="1">
    <citation type="journal article" date="2014" name="Genome Announc.">
        <title>Draft Genome Sequence of Lutibaculum baratangense Strain AMV1T, Isolated from a Mud Volcano in Andamans, India.</title>
        <authorList>
            <person name="Singh A."/>
            <person name="Sreenivas A."/>
            <person name="Sathyanarayana Reddy G."/>
            <person name="Pinnaka A.K."/>
            <person name="Shivaji S."/>
        </authorList>
    </citation>
    <scope>NUCLEOTIDE SEQUENCE [LARGE SCALE GENOMIC DNA]</scope>
    <source>
        <strain evidence="10 11">AMV1</strain>
    </source>
</reference>
<evidence type="ECO:0000256" key="3">
    <source>
        <dbReference type="ARBA" id="ARBA00022475"/>
    </source>
</evidence>
<dbReference type="PANTHER" id="PTHR47737">
    <property type="entry name" value="GLYCINE BETAINE/PROLINE BETAINE TRANSPORT SYSTEM PERMEASE PROTEIN PROW"/>
    <property type="match status" value="1"/>
</dbReference>
<keyword evidence="2 7" id="KW-0813">Transport</keyword>
<feature type="transmembrane region" description="Helical" evidence="7">
    <location>
        <begin position="247"/>
        <end position="264"/>
    </location>
</feature>
<evidence type="ECO:0000256" key="8">
    <source>
        <dbReference type="SAM" id="MobiDB-lite"/>
    </source>
</evidence>
<evidence type="ECO:0000256" key="1">
    <source>
        <dbReference type="ARBA" id="ARBA00004651"/>
    </source>
</evidence>
<dbReference type="EMBL" id="AWXZ01000018">
    <property type="protein sequence ID" value="ESR25741.1"/>
    <property type="molecule type" value="Genomic_DNA"/>
</dbReference>
<keyword evidence="6 7" id="KW-0472">Membrane</keyword>
<feature type="transmembrane region" description="Helical" evidence="7">
    <location>
        <begin position="34"/>
        <end position="62"/>
    </location>
</feature>
<dbReference type="RefSeq" id="WP_023431716.1">
    <property type="nucleotide sequence ID" value="NZ_AWXZ01000018.1"/>
</dbReference>